<evidence type="ECO:0000313" key="7">
    <source>
        <dbReference type="Proteomes" id="UP000470384"/>
    </source>
</evidence>
<protein>
    <recommendedName>
        <fullName evidence="8">BASS family bile acid:Na+ symporter</fullName>
    </recommendedName>
</protein>
<dbReference type="AlphaFoldDB" id="A0A845Q7Y0"/>
<feature type="transmembrane region" description="Helical" evidence="5">
    <location>
        <begin position="183"/>
        <end position="200"/>
    </location>
</feature>
<feature type="transmembrane region" description="Helical" evidence="5">
    <location>
        <begin position="263"/>
        <end position="284"/>
    </location>
</feature>
<dbReference type="Gene3D" id="1.20.1530.20">
    <property type="match status" value="1"/>
</dbReference>
<feature type="transmembrane region" description="Helical" evidence="5">
    <location>
        <begin position="144"/>
        <end position="162"/>
    </location>
</feature>
<dbReference type="GO" id="GO:0016020">
    <property type="term" value="C:membrane"/>
    <property type="evidence" value="ECO:0007669"/>
    <property type="project" value="UniProtKB-SubCell"/>
</dbReference>
<dbReference type="InterPro" id="IPR002657">
    <property type="entry name" value="BilAc:Na_symport/Acr3"/>
</dbReference>
<comment type="caution">
    <text evidence="6">The sequence shown here is derived from an EMBL/GenBank/DDBJ whole genome shotgun (WGS) entry which is preliminary data.</text>
</comment>
<evidence type="ECO:0000256" key="3">
    <source>
        <dbReference type="ARBA" id="ARBA00022989"/>
    </source>
</evidence>
<dbReference type="Pfam" id="PF01758">
    <property type="entry name" value="SBF"/>
    <property type="match status" value="1"/>
</dbReference>
<dbReference type="InterPro" id="IPR004710">
    <property type="entry name" value="Bilac:Na_transpt"/>
</dbReference>
<dbReference type="OrthoDB" id="9806785at2"/>
<dbReference type="EMBL" id="WXYQ01000001">
    <property type="protein sequence ID" value="NBG94554.1"/>
    <property type="molecule type" value="Genomic_DNA"/>
</dbReference>
<keyword evidence="2 5" id="KW-0812">Transmembrane</keyword>
<dbReference type="RefSeq" id="WP_027839405.1">
    <property type="nucleotide sequence ID" value="NZ_OZ252292.1"/>
</dbReference>
<keyword evidence="7" id="KW-1185">Reference proteome</keyword>
<dbReference type="Proteomes" id="UP000470384">
    <property type="component" value="Unassembled WGS sequence"/>
</dbReference>
<evidence type="ECO:0000313" key="6">
    <source>
        <dbReference type="EMBL" id="NBG94554.1"/>
    </source>
</evidence>
<feature type="transmembrane region" description="Helical" evidence="5">
    <location>
        <begin position="12"/>
        <end position="30"/>
    </location>
</feature>
<feature type="transmembrane region" description="Helical" evidence="5">
    <location>
        <begin position="238"/>
        <end position="257"/>
    </location>
</feature>
<gene>
    <name evidence="6" type="ORF">GTQ45_02255</name>
</gene>
<feature type="transmembrane region" description="Helical" evidence="5">
    <location>
        <begin position="71"/>
        <end position="93"/>
    </location>
</feature>
<dbReference type="InterPro" id="IPR038770">
    <property type="entry name" value="Na+/solute_symporter_sf"/>
</dbReference>
<keyword evidence="4 5" id="KW-0472">Membrane</keyword>
<keyword evidence="3 5" id="KW-1133">Transmembrane helix</keyword>
<sequence>MTGSFDIVQELVLPAALFAVMVTVGMELTRKDFRDLAAAPKGFVAGSVIQLITFPAIAILVLWLVPLPAATAVGLAIVAACPSGGFSNVLTLLGRGDLALSISLTTMSSLAAVATLPLLLSFALSVADVAADMGGPVSVPLGPTLGQLFLVVLLPVAIGMWARATHPAWVQRNIDRVQQAAQILLYGIVVLLAVQDWEPFSTGIEASLPLAAAMFLLSAGAGYFFSSLVLPQAQAFTVAIETGTRNVGLSTLVALTVLDRADWAAFGAVYIAPASALGFAAALAHRRARRLARQRQLKKERGPTAT</sequence>
<evidence type="ECO:0000256" key="4">
    <source>
        <dbReference type="ARBA" id="ARBA00023136"/>
    </source>
</evidence>
<dbReference type="PANTHER" id="PTHR10361:SF28">
    <property type="entry name" value="P3 PROTEIN-RELATED"/>
    <property type="match status" value="1"/>
</dbReference>
<name>A0A845Q7Y0_9HYPH</name>
<evidence type="ECO:0008006" key="8">
    <source>
        <dbReference type="Google" id="ProtNLM"/>
    </source>
</evidence>
<accession>A0A845Q7Y0</accession>
<comment type="subcellular location">
    <subcellularLocation>
        <location evidence="1">Membrane</location>
        <topology evidence="1">Multi-pass membrane protein</topology>
    </subcellularLocation>
</comment>
<feature type="transmembrane region" description="Helical" evidence="5">
    <location>
        <begin position="42"/>
        <end position="65"/>
    </location>
</feature>
<feature type="transmembrane region" description="Helical" evidence="5">
    <location>
        <begin position="206"/>
        <end position="226"/>
    </location>
</feature>
<evidence type="ECO:0000256" key="5">
    <source>
        <dbReference type="SAM" id="Phobius"/>
    </source>
</evidence>
<proteinExistence type="predicted"/>
<evidence type="ECO:0000256" key="2">
    <source>
        <dbReference type="ARBA" id="ARBA00022692"/>
    </source>
</evidence>
<organism evidence="6 7">
    <name type="scientific">Pyruvatibacter mobilis</name>
    <dbReference type="NCBI Taxonomy" id="1712261"/>
    <lineage>
        <taxon>Bacteria</taxon>
        <taxon>Pseudomonadati</taxon>
        <taxon>Pseudomonadota</taxon>
        <taxon>Alphaproteobacteria</taxon>
        <taxon>Hyphomicrobiales</taxon>
        <taxon>Parvibaculaceae</taxon>
        <taxon>Pyruvatibacter</taxon>
    </lineage>
</organism>
<reference evidence="6 7" key="1">
    <citation type="journal article" date="2016" name="Int. J. Syst. Evol. Microbiol.">
        <title>Pyruvatibacter mobilis gen. nov., sp. nov., a marine bacterium from the culture broth of Picochlorum sp. 122.</title>
        <authorList>
            <person name="Wang G."/>
            <person name="Tang M."/>
            <person name="Wu H."/>
            <person name="Dai S."/>
            <person name="Li T."/>
            <person name="Chen C."/>
            <person name="He H."/>
            <person name="Fan J."/>
            <person name="Xiang W."/>
            <person name="Li X."/>
        </authorList>
    </citation>
    <scope>NUCLEOTIDE SEQUENCE [LARGE SCALE GENOMIC DNA]</scope>
    <source>
        <strain evidence="6 7">GYP-11</strain>
    </source>
</reference>
<evidence type="ECO:0000256" key="1">
    <source>
        <dbReference type="ARBA" id="ARBA00004141"/>
    </source>
</evidence>
<dbReference type="PANTHER" id="PTHR10361">
    <property type="entry name" value="SODIUM-BILE ACID COTRANSPORTER"/>
    <property type="match status" value="1"/>
</dbReference>
<feature type="transmembrane region" description="Helical" evidence="5">
    <location>
        <begin position="100"/>
        <end position="124"/>
    </location>
</feature>